<protein>
    <recommendedName>
        <fullName evidence="1">DUF7415 domain-containing protein</fullName>
    </recommendedName>
</protein>
<accession>A0A192YBP0</accession>
<evidence type="ECO:0000259" key="1">
    <source>
        <dbReference type="Pfam" id="PF24187"/>
    </source>
</evidence>
<dbReference type="EMBL" id="KX078569">
    <property type="protein sequence ID" value="ANM46535.1"/>
    <property type="molecule type" value="Genomic_DNA"/>
</dbReference>
<gene>
    <name evidence="2" type="ORF">MP1_gp0059</name>
</gene>
<dbReference type="OrthoDB" id="27244at10239"/>
<evidence type="ECO:0000313" key="3">
    <source>
        <dbReference type="Proteomes" id="UP000203816"/>
    </source>
</evidence>
<organism evidence="2 3">
    <name type="scientific">Morganella phage vB_MmoM_MP1</name>
    <dbReference type="NCBI Taxonomy" id="1852628"/>
    <lineage>
        <taxon>Viruses</taxon>
        <taxon>Duplodnaviria</taxon>
        <taxon>Heunggongvirae</taxon>
        <taxon>Uroviricota</taxon>
        <taxon>Caudoviricetes</taxon>
        <taxon>Pantevenvirales</taxon>
        <taxon>Straboviridae</taxon>
        <taxon>Gualtarvirus</taxon>
        <taxon>Gualtarvirus mp1</taxon>
    </lineage>
</organism>
<evidence type="ECO:0000313" key="2">
    <source>
        <dbReference type="EMBL" id="ANM46535.1"/>
    </source>
</evidence>
<proteinExistence type="predicted"/>
<dbReference type="InterPro" id="IPR055838">
    <property type="entry name" value="DUF7415"/>
</dbReference>
<dbReference type="RefSeq" id="YP_009279916.1">
    <property type="nucleotide sequence ID" value="NC_031020.1"/>
</dbReference>
<dbReference type="GeneID" id="29059315"/>
<dbReference type="Pfam" id="PF24187">
    <property type="entry name" value="DUF7415"/>
    <property type="match status" value="1"/>
</dbReference>
<dbReference type="Proteomes" id="UP000203816">
    <property type="component" value="Segment"/>
</dbReference>
<keyword evidence="3" id="KW-1185">Reference proteome</keyword>
<name>A0A192YBP0_9CAUD</name>
<feature type="domain" description="DUF7415" evidence="1">
    <location>
        <begin position="17"/>
        <end position="54"/>
    </location>
</feature>
<sequence>MIIEKAGIELIPNKPTLNWNDMSSMGLLYAINKLVLHPIGLAIARDEETGESVILKAKDGVFEYGEGVDERNIKRLQDAGLSKVLGMLSKQTDWSKWVDQEVWYAPAGYDRGLLSKEWIESQPVEVNVLTR</sequence>
<reference evidence="2 3" key="1">
    <citation type="submission" date="2016-04" db="EMBL/GenBank/DDBJ databases">
        <title>Comparative genomics of Morganella phages MP1 and MP2 define new clades among the T4 and T7-like Viruses.</title>
        <authorList>
            <person name="Pinto G."/>
            <person name="Oliveira A."/>
            <person name="Malgorzata L."/>
            <person name="Kropinski A."/>
            <person name="Azeredo J."/>
        </authorList>
    </citation>
    <scope>NUCLEOTIDE SEQUENCE [LARGE SCALE GENOMIC DNA]</scope>
</reference>
<dbReference type="KEGG" id="vg:29059315"/>